<dbReference type="InterPro" id="IPR038955">
    <property type="entry name" value="PriA/CPL1_fungi"/>
</dbReference>
<protein>
    <submittedName>
        <fullName evidence="3">Protein priA</fullName>
    </submittedName>
</protein>
<reference evidence="3 4" key="1">
    <citation type="submission" date="2016-03" db="EMBL/GenBank/DDBJ databases">
        <title>Whole genome sequencing of Grifola frondosa 9006-11.</title>
        <authorList>
            <person name="Min B."/>
            <person name="Park H."/>
            <person name="Kim J.-G."/>
            <person name="Cho H."/>
            <person name="Oh Y.-L."/>
            <person name="Kong W.-S."/>
            <person name="Choi I.-G."/>
        </authorList>
    </citation>
    <scope>NUCLEOTIDE SEQUENCE [LARGE SCALE GENOMIC DNA]</scope>
    <source>
        <strain evidence="3 4">9006-11</strain>
    </source>
</reference>
<dbReference type="InterPro" id="IPR009030">
    <property type="entry name" value="Growth_fac_rcpt_cys_sf"/>
</dbReference>
<dbReference type="Proteomes" id="UP000092993">
    <property type="component" value="Unassembled WGS sequence"/>
</dbReference>
<dbReference type="AlphaFoldDB" id="A0A1C7M2X4"/>
<dbReference type="InterPro" id="IPR011641">
    <property type="entry name" value="Tyr-kin_ephrin_A/B_rcpt-like"/>
</dbReference>
<dbReference type="PANTHER" id="PTHR35192">
    <property type="entry name" value="PROTEIN, PUTATIVE-RELATED"/>
    <property type="match status" value="1"/>
</dbReference>
<feature type="domain" description="Tyrosine-protein kinase ephrin type A/B receptor-like" evidence="1">
    <location>
        <begin position="35"/>
        <end position="79"/>
    </location>
</feature>
<dbReference type="OMA" id="YVRGHEC"/>
<keyword evidence="4" id="KW-1185">Reference proteome</keyword>
<proteinExistence type="predicted"/>
<evidence type="ECO:0000259" key="2">
    <source>
        <dbReference type="Pfam" id="PF21671"/>
    </source>
</evidence>
<gene>
    <name evidence="3" type="primary">priA_2</name>
    <name evidence="3" type="ORF">A0H81_08572</name>
</gene>
<dbReference type="OrthoDB" id="439917at2759"/>
<evidence type="ECO:0000259" key="1">
    <source>
        <dbReference type="Pfam" id="PF07699"/>
    </source>
</evidence>
<organism evidence="3 4">
    <name type="scientific">Grifola frondosa</name>
    <name type="common">Maitake</name>
    <name type="synonym">Polyporus frondosus</name>
    <dbReference type="NCBI Taxonomy" id="5627"/>
    <lineage>
        <taxon>Eukaryota</taxon>
        <taxon>Fungi</taxon>
        <taxon>Dikarya</taxon>
        <taxon>Basidiomycota</taxon>
        <taxon>Agaricomycotina</taxon>
        <taxon>Agaricomycetes</taxon>
        <taxon>Polyporales</taxon>
        <taxon>Grifolaceae</taxon>
        <taxon>Grifola</taxon>
    </lineage>
</organism>
<dbReference type="InterPro" id="IPR048661">
    <property type="entry name" value="CPL1-like"/>
</dbReference>
<feature type="domain" description="Protein CPL1-like" evidence="2">
    <location>
        <begin position="231"/>
        <end position="299"/>
    </location>
</feature>
<dbReference type="SMART" id="SM01411">
    <property type="entry name" value="Ephrin_rec_like"/>
    <property type="match status" value="2"/>
</dbReference>
<name>A0A1C7M2X4_GRIFR</name>
<dbReference type="SUPFAM" id="SSF57184">
    <property type="entry name" value="Growth factor receptor domain"/>
    <property type="match status" value="1"/>
</dbReference>
<dbReference type="Gene3D" id="2.10.50.10">
    <property type="entry name" value="Tumor Necrosis Factor Receptor, subunit A, domain 2"/>
    <property type="match status" value="1"/>
</dbReference>
<dbReference type="Pfam" id="PF07699">
    <property type="entry name" value="Ephrin_rec_like"/>
    <property type="match status" value="1"/>
</dbReference>
<comment type="caution">
    <text evidence="3">The sequence shown here is derived from an EMBL/GenBank/DDBJ whole genome shotgun (WGS) entry which is preliminary data.</text>
</comment>
<dbReference type="EMBL" id="LUGG01000011">
    <property type="protein sequence ID" value="OBZ71303.1"/>
    <property type="molecule type" value="Genomic_DNA"/>
</dbReference>
<sequence length="306" mass="31598">MNLLSPIHWVEDALICLPNFAVAADTSCPPGSYNSQNGKAPCTLCAPGTWTDQTGQHSCTNAQAGWYATGPGATFQTECSQGTYSTGNAATCTLCPAGSYCNGQGCTAPVLCPPGRYAQLLDPDSNSVTNVLLGLSSTFKVQRRAVIVALGSTTYSPAGSTLSSQCGTTGAGGLTTCAMSGNTCPNTGGSMPSQGSRKRNTPRRLPCAPGHKNCPLYSSSLASKIGFLRGYECVDIENDLESCGGCVSTDSQFGEHSADGGRDCSAIPNVDVVQCRSGKCLIDKCDAGYSVSEDGERCIAVFNLQT</sequence>
<accession>A0A1C7M2X4</accession>
<dbReference type="PANTHER" id="PTHR35192:SF2">
    <property type="entry name" value="APPLE DOMAIN-CONTAINING PROTEIN"/>
    <property type="match status" value="1"/>
</dbReference>
<evidence type="ECO:0000313" key="3">
    <source>
        <dbReference type="EMBL" id="OBZ71303.1"/>
    </source>
</evidence>
<evidence type="ECO:0000313" key="4">
    <source>
        <dbReference type="Proteomes" id="UP000092993"/>
    </source>
</evidence>
<dbReference type="Pfam" id="PF21671">
    <property type="entry name" value="CPL1-like"/>
    <property type="match status" value="1"/>
</dbReference>